<evidence type="ECO:0000313" key="1">
    <source>
        <dbReference type="EMBL" id="MBD2753788.1"/>
    </source>
</evidence>
<dbReference type="AlphaFoldDB" id="A0A927GDL1"/>
<accession>A0A927GDL1</accession>
<organism evidence="1 2">
    <name type="scientific">Spirosoma validum</name>
    <dbReference type="NCBI Taxonomy" id="2771355"/>
    <lineage>
        <taxon>Bacteria</taxon>
        <taxon>Pseudomonadati</taxon>
        <taxon>Bacteroidota</taxon>
        <taxon>Cytophagia</taxon>
        <taxon>Cytophagales</taxon>
        <taxon>Cytophagaceae</taxon>
        <taxon>Spirosoma</taxon>
    </lineage>
</organism>
<proteinExistence type="predicted"/>
<protein>
    <submittedName>
        <fullName evidence="1">Uncharacterized protein</fullName>
    </submittedName>
</protein>
<dbReference type="RefSeq" id="WP_191039435.1">
    <property type="nucleotide sequence ID" value="NZ_JACXAA010000004.1"/>
</dbReference>
<dbReference type="EMBL" id="JACXAA010000004">
    <property type="protein sequence ID" value="MBD2753788.1"/>
    <property type="molecule type" value="Genomic_DNA"/>
</dbReference>
<reference evidence="1" key="1">
    <citation type="submission" date="2020-09" db="EMBL/GenBank/DDBJ databases">
        <authorList>
            <person name="Kim M.K."/>
        </authorList>
    </citation>
    <scope>NUCLEOTIDE SEQUENCE</scope>
    <source>
        <strain evidence="1">BT704</strain>
    </source>
</reference>
<sequence>MRRYPYDLYASVIASDATPDSNGNYTAQIGTFSKVSVCRDLVNDAGTTVRLDDQTTQVYDYKIVLPKSCPEIAAGTPVEVRDGSQVRAKGQVLRFYRGQLSCQLWV</sequence>
<dbReference type="Proteomes" id="UP000653797">
    <property type="component" value="Unassembled WGS sequence"/>
</dbReference>
<comment type="caution">
    <text evidence="1">The sequence shown here is derived from an EMBL/GenBank/DDBJ whole genome shotgun (WGS) entry which is preliminary data.</text>
</comment>
<name>A0A927GDL1_9BACT</name>
<keyword evidence="2" id="KW-1185">Reference proteome</keyword>
<gene>
    <name evidence="1" type="ORF">IC230_12860</name>
</gene>
<evidence type="ECO:0000313" key="2">
    <source>
        <dbReference type="Proteomes" id="UP000653797"/>
    </source>
</evidence>